<dbReference type="KEGG" id="bwe:BcerKBAB4_5336"/>
<evidence type="ECO:0000313" key="1">
    <source>
        <dbReference type="EMBL" id="ABY46830.1"/>
    </source>
</evidence>
<dbReference type="EMBL" id="CP000906">
    <property type="protein sequence ID" value="ABY46830.1"/>
    <property type="molecule type" value="Genomic_DNA"/>
</dbReference>
<dbReference type="Proteomes" id="UP000002154">
    <property type="component" value="Plasmid pBWB403"/>
</dbReference>
<organism evidence="1 2">
    <name type="scientific">Bacillus mycoides (strain KBAB4)</name>
    <name type="common">Bacillus weihenstephanensis</name>
    <dbReference type="NCBI Taxonomy" id="315730"/>
    <lineage>
        <taxon>Bacteria</taxon>
        <taxon>Bacillati</taxon>
        <taxon>Bacillota</taxon>
        <taxon>Bacilli</taxon>
        <taxon>Bacillales</taxon>
        <taxon>Bacillaceae</taxon>
        <taxon>Bacillus</taxon>
        <taxon>Bacillus cereus group</taxon>
    </lineage>
</organism>
<protein>
    <submittedName>
        <fullName evidence="1">Uncharacterized protein</fullName>
    </submittedName>
</protein>
<geneLocation type="plasmid" evidence="1 2">
    <name>pBWB403</name>
</geneLocation>
<keyword evidence="1" id="KW-0614">Plasmid</keyword>
<accession>A9VVL5</accession>
<dbReference type="RefSeq" id="WP_012260067.1">
    <property type="nucleotide sequence ID" value="NC_010182.1"/>
</dbReference>
<reference evidence="1 2" key="1">
    <citation type="journal article" date="2008" name="Chem. Biol. Interact.">
        <title>Extending the Bacillus cereus group genomics to putative food-borne pathogens of different toxicity.</title>
        <authorList>
            <person name="Lapidus A."/>
            <person name="Goltsman E."/>
            <person name="Auger S."/>
            <person name="Galleron N."/>
            <person name="Segurens B."/>
            <person name="Dossat C."/>
            <person name="Land M.L."/>
            <person name="Broussolle V."/>
            <person name="Brillard J."/>
            <person name="Guinebretiere M.H."/>
            <person name="Sanchis V."/>
            <person name="Nguen-The C."/>
            <person name="Lereclus D."/>
            <person name="Richardson P."/>
            <person name="Wincker P."/>
            <person name="Weissenbach J."/>
            <person name="Ehrlich S.D."/>
            <person name="Sorokin A."/>
        </authorList>
    </citation>
    <scope>NUCLEOTIDE SEQUENCE [LARGE SCALE GENOMIC DNA]</scope>
    <source>
        <strain evidence="2">KBAB4</strain>
        <plasmid evidence="1 2">pBWB403</plasmid>
    </source>
</reference>
<evidence type="ECO:0000313" key="2">
    <source>
        <dbReference type="Proteomes" id="UP000002154"/>
    </source>
</evidence>
<proteinExistence type="predicted"/>
<dbReference type="HOGENOM" id="CLU_171593_0_0_9"/>
<name>A9VVL5_BACMK</name>
<dbReference type="AlphaFoldDB" id="A9VVL5"/>
<sequence length="110" mass="12575">MAMIPLRQTVKRYRETGELNIWGKPEEIEITELKCRAEEGSHTTTDRQSQTQGATVVVDLKLVLDKLADIGYEDELEYVNEAGTVHKGKPRNITIKRDFTGKPLLTWVYV</sequence>
<gene>
    <name evidence="1" type="ordered locus">BcerKBAB4_5336</name>
</gene>